<dbReference type="Gene3D" id="1.20.120.530">
    <property type="entry name" value="GntR ligand-binding domain-like"/>
    <property type="match status" value="1"/>
</dbReference>
<dbReference type="InterPro" id="IPR000524">
    <property type="entry name" value="Tscrpt_reg_HTH_GntR"/>
</dbReference>
<organism evidence="5 6">
    <name type="scientific">Affinibrenneria salicis</name>
    <dbReference type="NCBI Taxonomy" id="2590031"/>
    <lineage>
        <taxon>Bacteria</taxon>
        <taxon>Pseudomonadati</taxon>
        <taxon>Pseudomonadota</taxon>
        <taxon>Gammaproteobacteria</taxon>
        <taxon>Enterobacterales</taxon>
        <taxon>Pectobacteriaceae</taxon>
        <taxon>Affinibrenneria</taxon>
    </lineage>
</organism>
<dbReference type="AlphaFoldDB" id="A0A5J5G0H8"/>
<comment type="caution">
    <text evidence="5">The sequence shown here is derived from an EMBL/GenBank/DDBJ whole genome shotgun (WGS) entry which is preliminary data.</text>
</comment>
<evidence type="ECO:0000313" key="6">
    <source>
        <dbReference type="Proteomes" id="UP000335415"/>
    </source>
</evidence>
<evidence type="ECO:0000313" key="5">
    <source>
        <dbReference type="EMBL" id="KAA9000060.1"/>
    </source>
</evidence>
<dbReference type="Pfam" id="PF07729">
    <property type="entry name" value="FCD"/>
    <property type="match status" value="1"/>
</dbReference>
<dbReference type="PANTHER" id="PTHR43537:SF45">
    <property type="entry name" value="GNTR FAMILY REGULATORY PROTEIN"/>
    <property type="match status" value="1"/>
</dbReference>
<dbReference type="SUPFAM" id="SSF48008">
    <property type="entry name" value="GntR ligand-binding domain-like"/>
    <property type="match status" value="1"/>
</dbReference>
<evidence type="ECO:0000259" key="4">
    <source>
        <dbReference type="PROSITE" id="PS50949"/>
    </source>
</evidence>
<dbReference type="GO" id="GO:0003677">
    <property type="term" value="F:DNA binding"/>
    <property type="evidence" value="ECO:0007669"/>
    <property type="project" value="UniProtKB-KW"/>
</dbReference>
<dbReference type="OrthoDB" id="8638122at2"/>
<dbReference type="CDD" id="cd07377">
    <property type="entry name" value="WHTH_GntR"/>
    <property type="match status" value="1"/>
</dbReference>
<dbReference type="InterPro" id="IPR036390">
    <property type="entry name" value="WH_DNA-bd_sf"/>
</dbReference>
<dbReference type="SMART" id="SM00345">
    <property type="entry name" value="HTH_GNTR"/>
    <property type="match status" value="1"/>
</dbReference>
<dbReference type="RefSeq" id="WP_150435258.1">
    <property type="nucleotide sequence ID" value="NZ_VYKJ01000005.1"/>
</dbReference>
<evidence type="ECO:0000256" key="2">
    <source>
        <dbReference type="ARBA" id="ARBA00023125"/>
    </source>
</evidence>
<dbReference type="Proteomes" id="UP000335415">
    <property type="component" value="Unassembled WGS sequence"/>
</dbReference>
<protein>
    <submittedName>
        <fullName evidence="5">GntR family transcriptional regulator</fullName>
    </submittedName>
</protein>
<name>A0A5J5G0H8_9GAMM</name>
<dbReference type="InterPro" id="IPR008920">
    <property type="entry name" value="TF_FadR/GntR_C"/>
</dbReference>
<dbReference type="PROSITE" id="PS50949">
    <property type="entry name" value="HTH_GNTR"/>
    <property type="match status" value="1"/>
</dbReference>
<reference evidence="5 6" key="1">
    <citation type="submission" date="2019-09" db="EMBL/GenBank/DDBJ databases">
        <authorList>
            <person name="Li Y."/>
        </authorList>
    </citation>
    <scope>NUCLEOTIDE SEQUENCE [LARGE SCALE GENOMIC DNA]</scope>
    <source>
        <strain evidence="5 6">L3-3HA</strain>
    </source>
</reference>
<dbReference type="PANTHER" id="PTHR43537">
    <property type="entry name" value="TRANSCRIPTIONAL REGULATOR, GNTR FAMILY"/>
    <property type="match status" value="1"/>
</dbReference>
<keyword evidence="2" id="KW-0238">DNA-binding</keyword>
<keyword evidence="3" id="KW-0804">Transcription</keyword>
<dbReference type="InterPro" id="IPR036388">
    <property type="entry name" value="WH-like_DNA-bd_sf"/>
</dbReference>
<accession>A0A5J5G0H8</accession>
<proteinExistence type="predicted"/>
<evidence type="ECO:0000256" key="3">
    <source>
        <dbReference type="ARBA" id="ARBA00023163"/>
    </source>
</evidence>
<sequence>MKPLSDDNSHLFIDIPPAGADDNLPAFERVSLLLRENIINGHLRAGQPLPEIELAALCQTSRNTLREALRFLHGEGLVNYHQNRGVFVRQLDKRDVRDIYKARRHLEMLAIATPSSISELHLQRLQDHISRAEQAAAQEDWRTVGTHSLRFHQTIVQMLGCGRFNDFFSVLLAQLRLLFVSGAGEREFQLPWIARDRELWSLLSAQQQEQACAALRDYLDHSEQQLMQTFNHPY</sequence>
<dbReference type="EMBL" id="VYKJ01000005">
    <property type="protein sequence ID" value="KAA9000060.1"/>
    <property type="molecule type" value="Genomic_DNA"/>
</dbReference>
<dbReference type="SUPFAM" id="SSF46785">
    <property type="entry name" value="Winged helix' DNA-binding domain"/>
    <property type="match status" value="1"/>
</dbReference>
<keyword evidence="6" id="KW-1185">Reference proteome</keyword>
<gene>
    <name evidence="5" type="ORF">FJU30_12310</name>
</gene>
<dbReference type="GO" id="GO:0003700">
    <property type="term" value="F:DNA-binding transcription factor activity"/>
    <property type="evidence" value="ECO:0007669"/>
    <property type="project" value="InterPro"/>
</dbReference>
<evidence type="ECO:0000256" key="1">
    <source>
        <dbReference type="ARBA" id="ARBA00023015"/>
    </source>
</evidence>
<keyword evidence="1" id="KW-0805">Transcription regulation</keyword>
<dbReference type="Gene3D" id="1.10.10.10">
    <property type="entry name" value="Winged helix-like DNA-binding domain superfamily/Winged helix DNA-binding domain"/>
    <property type="match status" value="1"/>
</dbReference>
<dbReference type="Pfam" id="PF00392">
    <property type="entry name" value="GntR"/>
    <property type="match status" value="1"/>
</dbReference>
<dbReference type="InterPro" id="IPR011711">
    <property type="entry name" value="GntR_C"/>
</dbReference>
<dbReference type="SMART" id="SM00895">
    <property type="entry name" value="FCD"/>
    <property type="match status" value="1"/>
</dbReference>
<feature type="domain" description="HTH gntR-type" evidence="4">
    <location>
        <begin position="24"/>
        <end position="91"/>
    </location>
</feature>